<protein>
    <submittedName>
        <fullName evidence="1">Uncharacterized protein</fullName>
    </submittedName>
</protein>
<accession>A0A8C9RCE3</accession>
<reference evidence="1" key="3">
    <citation type="submission" date="2025-09" db="UniProtKB">
        <authorList>
            <consortium name="Ensembl"/>
        </authorList>
    </citation>
    <scope>IDENTIFICATION</scope>
</reference>
<sequence>MGAMPMVVPWKYTPLLGHKELEVMAVSTDEKTISFSTLFSDLSFLQSRNSCSVVKGSCVMAHLSASLHTSRPTRATRTFRAL</sequence>
<dbReference type="GeneTree" id="ENSGT00960000192669"/>
<dbReference type="OrthoDB" id="10451503at2759"/>
<keyword evidence="2" id="KW-1185">Reference proteome</keyword>
<organism evidence="1 2">
    <name type="scientific">Scleropages formosus</name>
    <name type="common">Asian bonytongue</name>
    <name type="synonym">Osteoglossum formosum</name>
    <dbReference type="NCBI Taxonomy" id="113540"/>
    <lineage>
        <taxon>Eukaryota</taxon>
        <taxon>Metazoa</taxon>
        <taxon>Chordata</taxon>
        <taxon>Craniata</taxon>
        <taxon>Vertebrata</taxon>
        <taxon>Euteleostomi</taxon>
        <taxon>Actinopterygii</taxon>
        <taxon>Neopterygii</taxon>
        <taxon>Teleostei</taxon>
        <taxon>Osteoglossocephala</taxon>
        <taxon>Osteoglossomorpha</taxon>
        <taxon>Osteoglossiformes</taxon>
        <taxon>Osteoglossidae</taxon>
        <taxon>Scleropages</taxon>
    </lineage>
</organism>
<proteinExistence type="predicted"/>
<reference evidence="1 2" key="1">
    <citation type="submission" date="2019-04" db="EMBL/GenBank/DDBJ databases">
        <authorList>
            <consortium name="Wellcome Sanger Institute Data Sharing"/>
        </authorList>
    </citation>
    <scope>NUCLEOTIDE SEQUENCE [LARGE SCALE GENOMIC DNA]</scope>
</reference>
<name>A0A8C9RCE3_SCLFO</name>
<evidence type="ECO:0000313" key="1">
    <source>
        <dbReference type="Ensembl" id="ENSSFOP00015015849.1"/>
    </source>
</evidence>
<reference evidence="1" key="2">
    <citation type="submission" date="2025-08" db="UniProtKB">
        <authorList>
            <consortium name="Ensembl"/>
        </authorList>
    </citation>
    <scope>IDENTIFICATION</scope>
</reference>
<dbReference type="AlphaFoldDB" id="A0A8C9RCE3"/>
<dbReference type="Proteomes" id="UP000694397">
    <property type="component" value="Chromosome 4"/>
</dbReference>
<dbReference type="Ensembl" id="ENSSFOT00015016033.2">
    <property type="protein sequence ID" value="ENSSFOP00015015849.1"/>
    <property type="gene ID" value="ENSSFOG00015010224.2"/>
</dbReference>
<evidence type="ECO:0000313" key="2">
    <source>
        <dbReference type="Proteomes" id="UP000694397"/>
    </source>
</evidence>